<proteinExistence type="predicted"/>
<dbReference type="HOGENOM" id="CLU_2222996_0_0_1"/>
<keyword evidence="3" id="KW-1185">Reference proteome</keyword>
<protein>
    <submittedName>
        <fullName evidence="2">Uncharacterized protein</fullName>
    </submittedName>
</protein>
<feature type="region of interest" description="Disordered" evidence="1">
    <location>
        <begin position="1"/>
        <end position="38"/>
    </location>
</feature>
<organism evidence="2 3">
    <name type="scientific">Claviceps purpurea (strain 20.1)</name>
    <name type="common">Ergot fungus</name>
    <name type="synonym">Sphacelia segetum</name>
    <dbReference type="NCBI Taxonomy" id="1111077"/>
    <lineage>
        <taxon>Eukaryota</taxon>
        <taxon>Fungi</taxon>
        <taxon>Dikarya</taxon>
        <taxon>Ascomycota</taxon>
        <taxon>Pezizomycotina</taxon>
        <taxon>Sordariomycetes</taxon>
        <taxon>Hypocreomycetidae</taxon>
        <taxon>Hypocreales</taxon>
        <taxon>Clavicipitaceae</taxon>
        <taxon>Claviceps</taxon>
    </lineage>
</organism>
<evidence type="ECO:0000313" key="3">
    <source>
        <dbReference type="Proteomes" id="UP000016801"/>
    </source>
</evidence>
<evidence type="ECO:0000313" key="2">
    <source>
        <dbReference type="EMBL" id="CCE28528.1"/>
    </source>
</evidence>
<dbReference type="VEuPathDB" id="FungiDB:CPUR_02215"/>
<comment type="caution">
    <text evidence="2">The sequence shown here is derived from an EMBL/GenBank/DDBJ whole genome shotgun (WGS) entry which is preliminary data.</text>
</comment>
<reference evidence="2 3" key="1">
    <citation type="journal article" date="2013" name="PLoS Genet.">
        <title>Plant-symbiotic fungi as chemical engineers: Multi-genome analysis of the Clavicipitaceae reveals dynamics of alkaloid loci.</title>
        <authorList>
            <person name="Schardl C.L."/>
            <person name="Young C.A."/>
            <person name="Hesse U."/>
            <person name="Amyotte S.G."/>
            <person name="Andreeva K."/>
            <person name="Calie P.J."/>
            <person name="Fleetwood D.J."/>
            <person name="Haws D.C."/>
            <person name="Moore N."/>
            <person name="Oeser B."/>
            <person name="Panaccione D.G."/>
            <person name="Schweri K.K."/>
            <person name="Voisey C.R."/>
            <person name="Farman M.L."/>
            <person name="Jaromczyk J.W."/>
            <person name="Roe B.A."/>
            <person name="O'Sullivan D.M."/>
            <person name="Scott B."/>
            <person name="Tudzynski P."/>
            <person name="An Z."/>
            <person name="Arnaoudova E.G."/>
            <person name="Bullock C.T."/>
            <person name="Charlton N.D."/>
            <person name="Chen L."/>
            <person name="Cox M."/>
            <person name="Dinkins R.D."/>
            <person name="Florea S."/>
            <person name="Glenn A.E."/>
            <person name="Gordon A."/>
            <person name="Gueldener U."/>
            <person name="Harris D.R."/>
            <person name="Hollin W."/>
            <person name="Jaromczyk J."/>
            <person name="Johnson R.D."/>
            <person name="Khan A.K."/>
            <person name="Leistner E."/>
            <person name="Leuchtmann A."/>
            <person name="Li C."/>
            <person name="Liu J."/>
            <person name="Liu J."/>
            <person name="Liu M."/>
            <person name="Mace W."/>
            <person name="Machado C."/>
            <person name="Nagabhyru P."/>
            <person name="Pan J."/>
            <person name="Schmid J."/>
            <person name="Sugawara K."/>
            <person name="Steiner U."/>
            <person name="Takach J.E."/>
            <person name="Tanaka E."/>
            <person name="Webb J.S."/>
            <person name="Wilson E.V."/>
            <person name="Wiseman J.L."/>
            <person name="Yoshida R."/>
            <person name="Zeng Z."/>
        </authorList>
    </citation>
    <scope>NUCLEOTIDE SEQUENCE [LARGE SCALE GENOMIC DNA]</scope>
    <source>
        <strain evidence="2 3">20.1</strain>
    </source>
</reference>
<dbReference type="EMBL" id="CAGA01000009">
    <property type="protein sequence ID" value="CCE28528.1"/>
    <property type="molecule type" value="Genomic_DNA"/>
</dbReference>
<evidence type="ECO:0000256" key="1">
    <source>
        <dbReference type="SAM" id="MobiDB-lite"/>
    </source>
</evidence>
<name>M1W7M8_CLAP2</name>
<gene>
    <name evidence="2" type="ORF">CPUR_02215</name>
</gene>
<dbReference type="Proteomes" id="UP000016801">
    <property type="component" value="Unassembled WGS sequence"/>
</dbReference>
<accession>M1W7M8</accession>
<dbReference type="AlphaFoldDB" id="M1W7M8"/>
<sequence length="106" mass="11423">MHMSPSLSADLPQHPGSHEARACQFPGAGSREGGGGELQWMSTRLENPEASVITNELIPKILCMYNNGQQERGTKDAESHVAGDARLVIRFSPTTSPTKQSCPPHV</sequence>